<accession>A0ABT6UIF1</accession>
<protein>
    <submittedName>
        <fullName evidence="1">Uncharacterized protein</fullName>
    </submittedName>
</protein>
<evidence type="ECO:0000313" key="1">
    <source>
        <dbReference type="EMBL" id="MDI5834245.1"/>
    </source>
</evidence>
<keyword evidence="2" id="KW-1185">Reference proteome</keyword>
<dbReference type="Proteomes" id="UP001159075">
    <property type="component" value="Unassembled WGS sequence"/>
</dbReference>
<reference evidence="1 2" key="1">
    <citation type="submission" date="2022-09" db="EMBL/GenBank/DDBJ databases">
        <title>The outer-membrane cytochrome OmcA is essential for infection of Shewanella oneidensis by a zebrafish-associated bacteriophage.</title>
        <authorList>
            <person name="Grenfell A.W."/>
            <person name="Intile P."/>
            <person name="Mcfarlane J."/>
            <person name="Leung D."/>
            <person name="Abdalla K."/>
            <person name="Wold M."/>
            <person name="Kees E."/>
            <person name="Gralnick J."/>
        </authorList>
    </citation>
    <scope>NUCLEOTIDE SEQUENCE [LARGE SCALE GENOMIC DNA]</scope>
    <source>
        <strain evidence="1 2">NF-5</strain>
    </source>
</reference>
<dbReference type="EMBL" id="JAOTLW010000039">
    <property type="protein sequence ID" value="MDI5834245.1"/>
    <property type="molecule type" value="Genomic_DNA"/>
</dbReference>
<organism evidence="1 2">
    <name type="scientific">Shewanella xiamenensis</name>
    <dbReference type="NCBI Taxonomy" id="332186"/>
    <lineage>
        <taxon>Bacteria</taxon>
        <taxon>Pseudomonadati</taxon>
        <taxon>Pseudomonadota</taxon>
        <taxon>Gammaproteobacteria</taxon>
        <taxon>Alteromonadales</taxon>
        <taxon>Shewanellaceae</taxon>
        <taxon>Shewanella</taxon>
    </lineage>
</organism>
<sequence length="67" mass="7647">MVSIAFNLGTNKQNINCIQKDLYPRNNRPTPVLVMNLRLTIRFTTITSFSKHVIETLIANTGQKYGH</sequence>
<evidence type="ECO:0000313" key="2">
    <source>
        <dbReference type="Proteomes" id="UP001159075"/>
    </source>
</evidence>
<comment type="caution">
    <text evidence="1">The sequence shown here is derived from an EMBL/GenBank/DDBJ whole genome shotgun (WGS) entry which is preliminary data.</text>
</comment>
<name>A0ABT6UIF1_9GAMM</name>
<gene>
    <name evidence="1" type="ORF">ODY93_21925</name>
</gene>
<proteinExistence type="predicted"/>